<feature type="signal peptide" evidence="1">
    <location>
        <begin position="1"/>
        <end position="21"/>
    </location>
</feature>
<proteinExistence type="predicted"/>
<feature type="chain" id="PRO_5020637486" evidence="1">
    <location>
        <begin position="22"/>
        <end position="105"/>
    </location>
</feature>
<dbReference type="Proteomes" id="UP000295479">
    <property type="component" value="Unassembled WGS sequence"/>
</dbReference>
<protein>
    <submittedName>
        <fullName evidence="2">Uncharacterized protein</fullName>
    </submittedName>
</protein>
<accession>A0A4R5CD09</accession>
<dbReference type="EMBL" id="SMFK01000003">
    <property type="protein sequence ID" value="TDD97908.1"/>
    <property type="molecule type" value="Genomic_DNA"/>
</dbReference>
<evidence type="ECO:0000256" key="1">
    <source>
        <dbReference type="SAM" id="SignalP"/>
    </source>
</evidence>
<keyword evidence="1" id="KW-0732">Signal</keyword>
<reference evidence="2 3" key="1">
    <citation type="submission" date="2019-03" db="EMBL/GenBank/DDBJ databases">
        <title>Flavobacterium AR-3-4 sp. nov. isolated from arctic soil.</title>
        <authorList>
            <person name="Chaudhary D.K."/>
        </authorList>
    </citation>
    <scope>NUCLEOTIDE SEQUENCE [LARGE SCALE GENOMIC DNA]</scope>
    <source>
        <strain evidence="2 3">AR-3-4</strain>
    </source>
</reference>
<dbReference type="InterPro" id="IPR046601">
    <property type="entry name" value="DUF6660"/>
</dbReference>
<sequence length="105" mass="11770">MKFTNAILSIIILLLSCMPCADKEQVGSFEKITAIHNSTQHQDKDACSPLCICSCCGCQGFDYNSIYVYNLFSVKTIIDKKVPEYKSIFTSNFFGSIWQPPQINA</sequence>
<evidence type="ECO:0000313" key="2">
    <source>
        <dbReference type="EMBL" id="TDD97908.1"/>
    </source>
</evidence>
<organism evidence="2 3">
    <name type="scientific">Flavobacterium cellulosilyticum</name>
    <dbReference type="NCBI Taxonomy" id="2541731"/>
    <lineage>
        <taxon>Bacteria</taxon>
        <taxon>Pseudomonadati</taxon>
        <taxon>Bacteroidota</taxon>
        <taxon>Flavobacteriia</taxon>
        <taxon>Flavobacteriales</taxon>
        <taxon>Flavobacteriaceae</taxon>
        <taxon>Flavobacterium</taxon>
    </lineage>
</organism>
<evidence type="ECO:0000313" key="3">
    <source>
        <dbReference type="Proteomes" id="UP000295479"/>
    </source>
</evidence>
<comment type="caution">
    <text evidence="2">The sequence shown here is derived from an EMBL/GenBank/DDBJ whole genome shotgun (WGS) entry which is preliminary data.</text>
</comment>
<keyword evidence="3" id="KW-1185">Reference proteome</keyword>
<dbReference type="AlphaFoldDB" id="A0A4R5CD09"/>
<dbReference type="RefSeq" id="WP_132003582.1">
    <property type="nucleotide sequence ID" value="NZ_SMFK01000003.1"/>
</dbReference>
<dbReference type="PROSITE" id="PS51257">
    <property type="entry name" value="PROKAR_LIPOPROTEIN"/>
    <property type="match status" value="1"/>
</dbReference>
<dbReference type="Pfam" id="PF20365">
    <property type="entry name" value="DUF6660"/>
    <property type="match status" value="1"/>
</dbReference>
<gene>
    <name evidence="2" type="ORF">E0F76_07350</name>
</gene>
<name>A0A4R5CD09_9FLAO</name>
<dbReference type="OrthoDB" id="997115at2"/>